<keyword evidence="3" id="KW-1003">Cell membrane</keyword>
<dbReference type="GO" id="GO:0016757">
    <property type="term" value="F:glycosyltransferase activity"/>
    <property type="evidence" value="ECO:0007669"/>
    <property type="project" value="InterPro"/>
</dbReference>
<dbReference type="InterPro" id="IPR038200">
    <property type="entry name" value="GW_dom_sf"/>
</dbReference>
<dbReference type="InterPro" id="IPR043149">
    <property type="entry name" value="TagF_N"/>
</dbReference>
<dbReference type="InterPro" id="IPR051612">
    <property type="entry name" value="Teichoic_Acid_Biosynth"/>
</dbReference>
<evidence type="ECO:0000256" key="2">
    <source>
        <dbReference type="ARBA" id="ARBA00010488"/>
    </source>
</evidence>
<dbReference type="InterPro" id="IPR025987">
    <property type="entry name" value="GW_dom"/>
</dbReference>
<evidence type="ECO:0000256" key="3">
    <source>
        <dbReference type="ARBA" id="ARBA00022475"/>
    </source>
</evidence>
<dbReference type="Proteomes" id="UP000014622">
    <property type="component" value="Unassembled WGS sequence"/>
</dbReference>
<evidence type="ECO:0000313" key="10">
    <source>
        <dbReference type="Proteomes" id="UP000014622"/>
    </source>
</evidence>
<dbReference type="InterPro" id="IPR007554">
    <property type="entry name" value="Glycerophosphate_synth"/>
</dbReference>
<dbReference type="RefSeq" id="WP_016628560.1">
    <property type="nucleotide sequence ID" value="NZ_KE352026.1"/>
</dbReference>
<dbReference type="PANTHER" id="PTHR37316">
    <property type="entry name" value="TEICHOIC ACID GLYCEROL-PHOSPHATE PRIMASE"/>
    <property type="match status" value="1"/>
</dbReference>
<accession>A0AB73ADJ1</accession>
<reference evidence="9 10" key="1">
    <citation type="submission" date="2013-06" db="EMBL/GenBank/DDBJ databases">
        <authorList>
            <person name="Weinstock G."/>
            <person name="Sodergren E."/>
            <person name="Lobos E.A."/>
            <person name="Fulton L."/>
            <person name="Fulton R."/>
            <person name="Courtney L."/>
            <person name="Fronick C."/>
            <person name="O'Laughlin M."/>
            <person name="Godfrey J."/>
            <person name="Wilson R.M."/>
            <person name="Miner T."/>
            <person name="Farmer C."/>
            <person name="Delehaunty K."/>
            <person name="Cordes M."/>
            <person name="Minx P."/>
            <person name="Tomlinson C."/>
            <person name="Chen J."/>
            <person name="Wollam A."/>
            <person name="Pepin K.H."/>
            <person name="Bhonagiri V."/>
            <person name="Zhang X."/>
            <person name="Warren W."/>
            <person name="Mitreva M."/>
            <person name="Mardis E.R."/>
            <person name="Wilson R.K."/>
        </authorList>
    </citation>
    <scope>NUCLEOTIDE SEQUENCE [LARGE SCALE GENOMIC DNA]</scope>
    <source>
        <strain evidence="9 10">SD2A-2</strain>
    </source>
</reference>
<evidence type="ECO:0000256" key="7">
    <source>
        <dbReference type="ARBA" id="ARBA00023136"/>
    </source>
</evidence>
<keyword evidence="4" id="KW-0808">Transferase</keyword>
<comment type="subcellular location">
    <subcellularLocation>
        <location evidence="1">Cell membrane</location>
        <topology evidence="1">Peripheral membrane protein</topology>
    </subcellularLocation>
</comment>
<proteinExistence type="inferred from homology"/>
<protein>
    <submittedName>
        <fullName evidence="9">CDP-glycerol:poly(Glycerophosphate) glycerophosphotransferase</fullName>
    </submittedName>
</protein>
<evidence type="ECO:0000259" key="8">
    <source>
        <dbReference type="PROSITE" id="PS51780"/>
    </source>
</evidence>
<dbReference type="Gene3D" id="3.40.50.11820">
    <property type="match status" value="1"/>
</dbReference>
<dbReference type="InterPro" id="IPR043148">
    <property type="entry name" value="TagF_C"/>
</dbReference>
<dbReference type="PANTHER" id="PTHR37316:SF3">
    <property type="entry name" value="TEICHOIC ACID GLYCEROL-PHOSPHATE TRANSFERASE"/>
    <property type="match status" value="1"/>
</dbReference>
<dbReference type="AlphaFoldDB" id="A0AB73ADJ1"/>
<organism evidence="9 10">
    <name type="scientific">Enterococcus faecium SD2A-2</name>
    <dbReference type="NCBI Taxonomy" id="1244154"/>
    <lineage>
        <taxon>Bacteria</taxon>
        <taxon>Bacillati</taxon>
        <taxon>Bacillota</taxon>
        <taxon>Bacilli</taxon>
        <taxon>Lactobacillales</taxon>
        <taxon>Enterococcaceae</taxon>
        <taxon>Enterococcus</taxon>
    </lineage>
</organism>
<dbReference type="PROSITE" id="PS51780">
    <property type="entry name" value="GW"/>
    <property type="match status" value="1"/>
</dbReference>
<evidence type="ECO:0000256" key="6">
    <source>
        <dbReference type="ARBA" id="ARBA00022944"/>
    </source>
</evidence>
<evidence type="ECO:0000256" key="4">
    <source>
        <dbReference type="ARBA" id="ARBA00022679"/>
    </source>
</evidence>
<name>A0AB73ADJ1_ENTFC</name>
<dbReference type="Pfam" id="PF00534">
    <property type="entry name" value="Glycos_transf_1"/>
    <property type="match status" value="1"/>
</dbReference>
<dbReference type="SUPFAM" id="SSF82057">
    <property type="entry name" value="Prokaryotic SH3-related domain"/>
    <property type="match status" value="2"/>
</dbReference>
<dbReference type="GO" id="GO:0019350">
    <property type="term" value="P:teichoic acid biosynthetic process"/>
    <property type="evidence" value="ECO:0007669"/>
    <property type="project" value="UniProtKB-KW"/>
</dbReference>
<dbReference type="Gene3D" id="3.40.50.12580">
    <property type="match status" value="1"/>
</dbReference>
<dbReference type="Gene3D" id="2.30.30.170">
    <property type="match status" value="2"/>
</dbReference>
<comment type="caution">
    <text evidence="9">The sequence shown here is derived from an EMBL/GenBank/DDBJ whole genome shotgun (WGS) entry which is preliminary data.</text>
</comment>
<dbReference type="SUPFAM" id="SSF53756">
    <property type="entry name" value="UDP-Glycosyltransferase/glycogen phosphorylase"/>
    <property type="match status" value="2"/>
</dbReference>
<dbReference type="Gene3D" id="3.40.50.2000">
    <property type="entry name" value="Glycogen Phosphorylase B"/>
    <property type="match status" value="1"/>
</dbReference>
<dbReference type="EMBL" id="ATIT01000006">
    <property type="protein sequence ID" value="EPI16764.1"/>
    <property type="molecule type" value="Genomic_DNA"/>
</dbReference>
<evidence type="ECO:0000313" key="9">
    <source>
        <dbReference type="EMBL" id="EPI16764.1"/>
    </source>
</evidence>
<keyword evidence="7" id="KW-0472">Membrane</keyword>
<keyword evidence="6" id="KW-0777">Teichoic acid biosynthesis</keyword>
<evidence type="ECO:0000256" key="5">
    <source>
        <dbReference type="ARBA" id="ARBA00022729"/>
    </source>
</evidence>
<gene>
    <name evidence="9" type="ORF">D356_00058</name>
</gene>
<sequence>MNNRDLAKKYFSRYSNSSLNLRYKYNEIYEKKKVIDKTVLYESRDGNSFVDSPYRIFQNLIVNRKYFDYHHYIVVSNDNKDEIKKIVNLIPNRQTENIRFVERNSLEYLECLCTCKYLVNNSTFQSFFIKKEDQVYINTWHGTPLKLMGFDIPGNPAHSQNVLRNYLKVDFLLSPNEHTTNIFLNSYKLDGIFEGTIIEDGYPRIDNTIRPMVNVREKASRFGLKINDKPVVLYSPTWSGDAVSSPTNNVKQLINEFAYIREQLADKYQVFVKVHPFLFKYVRDEPELKGYLVSDYFDVNEFLSMVDILITDYSSIFFDFLVTKKPIFFYCPDYEQYIDDRGVYIQLSELPGMVSTTVMELCKNIRESNGNKYRDIYNTFLKSYCTYDDGKVTDRLISKIIDGNMPEIKVVQSKNTKEKLLFYPGGMRNNGITTSFINLMSNINYDKYDVSIIMRPPRNWEFEILNNLSKLPNTVRFLFNGGNSALLFSEDLADENYRANPNKKSYLKKLPIKGYHREFKRLMGNSHFDVSVDFSGYSFFWGKYIAFSNACKKLVFLHNDLLSDSNRIVNGEKIHFNNLHGLFGIYDYFDKLISVSKATMEINEKNLSKYVDNPDKFDYSINTINPNKIIALSQGKELVEESKKAKFNVRKLKDLGYPKVNQCMVYSKIYDIEKMVFEYFTFNQDALIEIVASSNINGKEYFKILKDHILIGWVDAENIRKVHDQIYEEIEHKFLYRLIYPGNHVIWRYPYNSREENYRVTRANTLRGIYFWSSKLVKTNRATYVNVIIDGREFGWIDIRSSKNMFDNQKNILKKYYINKSKTVNKSLYYKVEENIVSFAPLKSFVTLNLRSQDSIWKKPYGMYKNKKINVSQNIIDTRIFKVKQKATTNKSTYFNIFLDNMEIGWVDQNAVIVFDDENIEELGRNYVDMVVTLSLGLKDAIWEKPYGFKNNKKLKIPGEEELFEVDTIIETRYGHYCHIKSNDGITGYVDKRCCNVLENNTLSNIDGEMIGSIDTNYKNFINMGRLSPEKNQENLIRAFSKFIQTGEKARLYILGSGPLEETLKQVIIDLGLQENVFLLGQKENPFALLSKCDYFILPSIYEGQPMVLLEALTLKMSIIASNIPANKDVLKNGQLGTLIVGTTEDAIFETLKDKKYESFVGESFDAVDYNSNAISNFERFTSL</sequence>
<dbReference type="GO" id="GO:0047355">
    <property type="term" value="F:CDP-glycerol glycerophosphotransferase activity"/>
    <property type="evidence" value="ECO:0007669"/>
    <property type="project" value="InterPro"/>
</dbReference>
<feature type="domain" description="GW" evidence="8">
    <location>
        <begin position="838"/>
        <end position="917"/>
    </location>
</feature>
<dbReference type="InterPro" id="IPR001296">
    <property type="entry name" value="Glyco_trans_1"/>
</dbReference>
<dbReference type="Pfam" id="PF13457">
    <property type="entry name" value="GW"/>
    <property type="match status" value="4"/>
</dbReference>
<keyword evidence="5" id="KW-0732">Signal</keyword>
<comment type="similarity">
    <text evidence="2">Belongs to the CDP-glycerol glycerophosphotransferase family.</text>
</comment>
<dbReference type="GO" id="GO:0005886">
    <property type="term" value="C:plasma membrane"/>
    <property type="evidence" value="ECO:0007669"/>
    <property type="project" value="UniProtKB-SubCell"/>
</dbReference>
<dbReference type="Pfam" id="PF04464">
    <property type="entry name" value="Glyphos_transf"/>
    <property type="match status" value="1"/>
</dbReference>
<evidence type="ECO:0000256" key="1">
    <source>
        <dbReference type="ARBA" id="ARBA00004202"/>
    </source>
</evidence>